<keyword evidence="1" id="KW-0812">Transmembrane</keyword>
<dbReference type="EMBL" id="JBHSGA010000003">
    <property type="protein sequence ID" value="MFC4525159.1"/>
    <property type="molecule type" value="Genomic_DNA"/>
</dbReference>
<accession>A0ABV9BWP1</accession>
<reference evidence="3" key="1">
    <citation type="journal article" date="2019" name="Int. J. Syst. Evol. Microbiol.">
        <title>The Global Catalogue of Microorganisms (GCM) 10K type strain sequencing project: providing services to taxonomists for standard genome sequencing and annotation.</title>
        <authorList>
            <consortium name="The Broad Institute Genomics Platform"/>
            <consortium name="The Broad Institute Genome Sequencing Center for Infectious Disease"/>
            <person name="Wu L."/>
            <person name="Ma J."/>
        </authorList>
    </citation>
    <scope>NUCLEOTIDE SEQUENCE [LARGE SCALE GENOMIC DNA]</scope>
    <source>
        <strain evidence="3">CCM 4481</strain>
    </source>
</reference>
<evidence type="ECO:0000313" key="3">
    <source>
        <dbReference type="Proteomes" id="UP001595961"/>
    </source>
</evidence>
<feature type="transmembrane region" description="Helical" evidence="1">
    <location>
        <begin position="20"/>
        <end position="40"/>
    </location>
</feature>
<name>A0ABV9BWP1_9GAMM</name>
<comment type="caution">
    <text evidence="2">The sequence shown here is derived from an EMBL/GenBank/DDBJ whole genome shotgun (WGS) entry which is preliminary data.</text>
</comment>
<keyword evidence="3" id="KW-1185">Reference proteome</keyword>
<keyword evidence="1" id="KW-1133">Transmembrane helix</keyword>
<evidence type="ECO:0000313" key="2">
    <source>
        <dbReference type="EMBL" id="MFC4525159.1"/>
    </source>
</evidence>
<evidence type="ECO:0008006" key="4">
    <source>
        <dbReference type="Google" id="ProtNLM"/>
    </source>
</evidence>
<dbReference type="Proteomes" id="UP001595961">
    <property type="component" value="Unassembled WGS sequence"/>
</dbReference>
<keyword evidence="1" id="KW-0472">Membrane</keyword>
<evidence type="ECO:0000256" key="1">
    <source>
        <dbReference type="SAM" id="Phobius"/>
    </source>
</evidence>
<gene>
    <name evidence="2" type="ORF">ACFO5W_00800</name>
</gene>
<dbReference type="RefSeq" id="WP_266149932.1">
    <property type="nucleotide sequence ID" value="NZ_CP064028.1"/>
</dbReference>
<proteinExistence type="predicted"/>
<sequence>MKASEFERWARTRARGKYRFVLLSGVLAYGVPMFVIMTFMIPHPRFTTPASAMLWLLTGAGYGMAMWLMQEYRYRKATPKS</sequence>
<protein>
    <recommendedName>
        <fullName evidence="4">DUF485 domain-containing protein</fullName>
    </recommendedName>
</protein>
<organism evidence="2 3">
    <name type="scientific">Dyella halodurans</name>
    <dbReference type="NCBI Taxonomy" id="1920171"/>
    <lineage>
        <taxon>Bacteria</taxon>
        <taxon>Pseudomonadati</taxon>
        <taxon>Pseudomonadota</taxon>
        <taxon>Gammaproteobacteria</taxon>
        <taxon>Lysobacterales</taxon>
        <taxon>Rhodanobacteraceae</taxon>
        <taxon>Dyella</taxon>
    </lineage>
</organism>
<feature type="transmembrane region" description="Helical" evidence="1">
    <location>
        <begin position="52"/>
        <end position="69"/>
    </location>
</feature>